<keyword evidence="1" id="KW-0812">Transmembrane</keyword>
<reference evidence="2 3" key="1">
    <citation type="submission" date="2014-09" db="EMBL/GenBank/DDBJ databases">
        <title>Isolation and characterization of Aurantimonas altamirensis ON-56566 from clinical sample following a dog bite.</title>
        <authorList>
            <person name="Eshaghi A."/>
            <person name="Li A."/>
            <person name="Shahinas D."/>
            <person name="Bahn P."/>
            <person name="Kus J.V."/>
            <person name="Patel S.N."/>
        </authorList>
    </citation>
    <scope>NUCLEOTIDE SEQUENCE [LARGE SCALE GENOMIC DNA]</scope>
    <source>
        <strain evidence="2 3">ON-56566</strain>
    </source>
</reference>
<organism evidence="2 3">
    <name type="scientific">Aureimonas altamirensis</name>
    <dbReference type="NCBI Taxonomy" id="370622"/>
    <lineage>
        <taxon>Bacteria</taxon>
        <taxon>Pseudomonadati</taxon>
        <taxon>Pseudomonadota</taxon>
        <taxon>Alphaproteobacteria</taxon>
        <taxon>Hyphomicrobiales</taxon>
        <taxon>Aurantimonadaceae</taxon>
        <taxon>Aureimonas</taxon>
    </lineage>
</organism>
<proteinExistence type="predicted"/>
<feature type="transmembrane region" description="Helical" evidence="1">
    <location>
        <begin position="59"/>
        <end position="79"/>
    </location>
</feature>
<accession>A0A0B1Q7X6</accession>
<gene>
    <name evidence="2" type="ORF">LA66_10350</name>
</gene>
<comment type="caution">
    <text evidence="2">The sequence shown here is derived from an EMBL/GenBank/DDBJ whole genome shotgun (WGS) entry which is preliminary data.</text>
</comment>
<dbReference type="Proteomes" id="UP000030826">
    <property type="component" value="Unassembled WGS sequence"/>
</dbReference>
<dbReference type="STRING" id="370622.LA66_10350"/>
<keyword evidence="1" id="KW-1133">Transmembrane helix</keyword>
<dbReference type="AlphaFoldDB" id="A0A0B1Q7X6"/>
<evidence type="ECO:0000313" key="2">
    <source>
        <dbReference type="EMBL" id="KHJ54935.1"/>
    </source>
</evidence>
<keyword evidence="1" id="KW-0472">Membrane</keyword>
<evidence type="ECO:0000313" key="3">
    <source>
        <dbReference type="Proteomes" id="UP000030826"/>
    </source>
</evidence>
<sequence length="116" mass="12032">MTVRSIAPAVSAALKQIADSPSLSLTAADVPAAAEVVTRHILPALEHLNNGESWYRSRVTWGAVISAVAPLLPLLGMGADWFDPTLGAALLAATGSAIGAACTLYGRWRATRPIGR</sequence>
<dbReference type="RefSeq" id="WP_039192166.1">
    <property type="nucleotide sequence ID" value="NZ_JRFJ01000002.1"/>
</dbReference>
<protein>
    <submittedName>
        <fullName evidence="2">Uncharacterized protein</fullName>
    </submittedName>
</protein>
<feature type="transmembrane region" description="Helical" evidence="1">
    <location>
        <begin position="85"/>
        <end position="106"/>
    </location>
</feature>
<dbReference type="OrthoDB" id="8401987at2"/>
<name>A0A0B1Q7X6_9HYPH</name>
<dbReference type="EMBL" id="JRFJ01000002">
    <property type="protein sequence ID" value="KHJ54935.1"/>
    <property type="molecule type" value="Genomic_DNA"/>
</dbReference>
<evidence type="ECO:0000256" key="1">
    <source>
        <dbReference type="SAM" id="Phobius"/>
    </source>
</evidence>